<keyword evidence="5" id="KW-0964">Secreted</keyword>
<dbReference type="GO" id="GO:0050525">
    <property type="term" value="F:cutinase activity"/>
    <property type="evidence" value="ECO:0007669"/>
    <property type="project" value="UniProtKB-EC"/>
</dbReference>
<gene>
    <name evidence="14" type="ORF">B0T16DRAFT_511184</name>
</gene>
<keyword evidence="6 13" id="KW-0732">Signal</keyword>
<sequence>MMLLFFVLVSWAAILASAAPVTPQKRQTWTGMWSEEFSYTGCKPIIFIWARETLASGNMGLTIGPLVSNGLKAYFGAQNVASQGVNYLGLIETNFYPGGGPPVGIYEMQVLLANAAIYCPESKIVAAGYSQGAAITHRAIEGLPQYVKDRVAGVVTFGDTQTLQDGGRIKGYPVEKTLIICNPGDIICAGYMWVVPVHFPPYYVQRVPEGVAFLIGRLLLTPSTP</sequence>
<dbReference type="EC" id="3.1.1.74" evidence="3"/>
<evidence type="ECO:0000256" key="4">
    <source>
        <dbReference type="ARBA" id="ARBA00022487"/>
    </source>
</evidence>
<keyword evidence="8" id="KW-0843">Virulence</keyword>
<feature type="disulfide bond" evidence="12">
    <location>
        <begin position="181"/>
        <end position="188"/>
    </location>
</feature>
<evidence type="ECO:0000256" key="12">
    <source>
        <dbReference type="PIRSR" id="PIRSR611150-2"/>
    </source>
</evidence>
<evidence type="ECO:0000256" key="6">
    <source>
        <dbReference type="ARBA" id="ARBA00022729"/>
    </source>
</evidence>
<evidence type="ECO:0000256" key="9">
    <source>
        <dbReference type="ARBA" id="ARBA00023157"/>
    </source>
</evidence>
<dbReference type="GO" id="GO:0005576">
    <property type="term" value="C:extracellular region"/>
    <property type="evidence" value="ECO:0007669"/>
    <property type="project" value="UniProtKB-SubCell"/>
</dbReference>
<evidence type="ECO:0000256" key="3">
    <source>
        <dbReference type="ARBA" id="ARBA00013095"/>
    </source>
</evidence>
<feature type="active site" description="Nucleophile" evidence="11">
    <location>
        <position position="130"/>
    </location>
</feature>
<dbReference type="PANTHER" id="PTHR48250:SF3">
    <property type="entry name" value="CUTINASE 1-RELATED"/>
    <property type="match status" value="1"/>
</dbReference>
<reference evidence="14" key="1">
    <citation type="submission" date="2023-06" db="EMBL/GenBank/DDBJ databases">
        <title>Genome-scale phylogeny and comparative genomics of the fungal order Sordariales.</title>
        <authorList>
            <consortium name="Lawrence Berkeley National Laboratory"/>
            <person name="Hensen N."/>
            <person name="Bonometti L."/>
            <person name="Westerberg I."/>
            <person name="Brannstrom I.O."/>
            <person name="Guillou S."/>
            <person name="Cros-Aarteil S."/>
            <person name="Calhoun S."/>
            <person name="Haridas S."/>
            <person name="Kuo A."/>
            <person name="Mondo S."/>
            <person name="Pangilinan J."/>
            <person name="Riley R."/>
            <person name="Labutti K."/>
            <person name="Andreopoulos B."/>
            <person name="Lipzen A."/>
            <person name="Chen C."/>
            <person name="Yanf M."/>
            <person name="Daum C."/>
            <person name="Ng V."/>
            <person name="Clum A."/>
            <person name="Steindorff A."/>
            <person name="Ohm R."/>
            <person name="Martin F."/>
            <person name="Silar P."/>
            <person name="Natvig D."/>
            <person name="Lalanne C."/>
            <person name="Gautier V."/>
            <person name="Ament-Velasquez S.L."/>
            <person name="Kruys A."/>
            <person name="Hutchinson M.I."/>
            <person name="Powell A.J."/>
            <person name="Barry K."/>
            <person name="Miller A.N."/>
            <person name="Grigoriev I.V."/>
            <person name="Debuchy R."/>
            <person name="Gladieux P."/>
            <person name="Thoren M.H."/>
            <person name="Johannesson H."/>
        </authorList>
    </citation>
    <scope>NUCLEOTIDE SEQUENCE</scope>
    <source>
        <strain evidence="14">SMH2532-1</strain>
    </source>
</reference>
<comment type="similarity">
    <text evidence="2">Belongs to the cutinase family.</text>
</comment>
<evidence type="ECO:0000313" key="14">
    <source>
        <dbReference type="EMBL" id="KAK0646736.1"/>
    </source>
</evidence>
<evidence type="ECO:0000256" key="11">
    <source>
        <dbReference type="PIRSR" id="PIRSR611150-1"/>
    </source>
</evidence>
<comment type="subcellular location">
    <subcellularLocation>
        <location evidence="1">Secreted</location>
    </subcellularLocation>
</comment>
<dbReference type="InterPro" id="IPR011150">
    <property type="entry name" value="Cutinase_monf"/>
</dbReference>
<protein>
    <recommendedName>
        <fullName evidence="3">cutinase</fullName>
        <ecNumber evidence="3">3.1.1.74</ecNumber>
    </recommendedName>
</protein>
<keyword evidence="4" id="KW-0719">Serine esterase</keyword>
<feature type="chain" id="PRO_5041340779" description="cutinase" evidence="13">
    <location>
        <begin position="19"/>
        <end position="225"/>
    </location>
</feature>
<comment type="catalytic activity">
    <reaction evidence="10">
        <text>cutin + H2O = cutin monomers.</text>
        <dbReference type="EC" id="3.1.1.74"/>
    </reaction>
</comment>
<organism evidence="14 15">
    <name type="scientific">Cercophora newfieldiana</name>
    <dbReference type="NCBI Taxonomy" id="92897"/>
    <lineage>
        <taxon>Eukaryota</taxon>
        <taxon>Fungi</taxon>
        <taxon>Dikarya</taxon>
        <taxon>Ascomycota</taxon>
        <taxon>Pezizomycotina</taxon>
        <taxon>Sordariomycetes</taxon>
        <taxon>Sordariomycetidae</taxon>
        <taxon>Sordariales</taxon>
        <taxon>Lasiosphaeriaceae</taxon>
        <taxon>Cercophora</taxon>
    </lineage>
</organism>
<feature type="active site" description="Proton donor/acceptor" evidence="11">
    <location>
        <position position="198"/>
    </location>
</feature>
<dbReference type="GO" id="GO:0016052">
    <property type="term" value="P:carbohydrate catabolic process"/>
    <property type="evidence" value="ECO:0007669"/>
    <property type="project" value="TreeGrafter"/>
</dbReference>
<keyword evidence="7" id="KW-0378">Hydrolase</keyword>
<evidence type="ECO:0000256" key="7">
    <source>
        <dbReference type="ARBA" id="ARBA00022801"/>
    </source>
</evidence>
<dbReference type="Proteomes" id="UP001174936">
    <property type="component" value="Unassembled WGS sequence"/>
</dbReference>
<dbReference type="AlphaFoldDB" id="A0AA39Y812"/>
<evidence type="ECO:0000256" key="8">
    <source>
        <dbReference type="ARBA" id="ARBA00023026"/>
    </source>
</evidence>
<feature type="signal peptide" evidence="13">
    <location>
        <begin position="1"/>
        <end position="18"/>
    </location>
</feature>
<proteinExistence type="inferred from homology"/>
<evidence type="ECO:0000256" key="1">
    <source>
        <dbReference type="ARBA" id="ARBA00004613"/>
    </source>
</evidence>
<dbReference type="InterPro" id="IPR000675">
    <property type="entry name" value="Cutinase/axe"/>
</dbReference>
<keyword evidence="9 12" id="KW-1015">Disulfide bond</keyword>
<evidence type="ECO:0000256" key="13">
    <source>
        <dbReference type="SAM" id="SignalP"/>
    </source>
</evidence>
<comment type="caution">
    <text evidence="14">The sequence shown here is derived from an EMBL/GenBank/DDBJ whole genome shotgun (WGS) entry which is preliminary data.</text>
</comment>
<dbReference type="Pfam" id="PF01083">
    <property type="entry name" value="Cutinase"/>
    <property type="match status" value="1"/>
</dbReference>
<name>A0AA39Y812_9PEZI</name>
<keyword evidence="15" id="KW-1185">Reference proteome</keyword>
<dbReference type="PRINTS" id="PR00129">
    <property type="entry name" value="CUTINASE"/>
</dbReference>
<accession>A0AA39Y812</accession>
<feature type="disulfide bond" evidence="12">
    <location>
        <begin position="42"/>
        <end position="119"/>
    </location>
</feature>
<evidence type="ECO:0000256" key="5">
    <source>
        <dbReference type="ARBA" id="ARBA00022525"/>
    </source>
</evidence>
<dbReference type="PANTHER" id="PTHR48250">
    <property type="entry name" value="CUTINASE 2-RELATED"/>
    <property type="match status" value="1"/>
</dbReference>
<dbReference type="Gene3D" id="3.40.50.1820">
    <property type="entry name" value="alpha/beta hydrolase"/>
    <property type="match status" value="1"/>
</dbReference>
<dbReference type="InterPro" id="IPR029058">
    <property type="entry name" value="AB_hydrolase_fold"/>
</dbReference>
<evidence type="ECO:0000256" key="2">
    <source>
        <dbReference type="ARBA" id="ARBA00007534"/>
    </source>
</evidence>
<dbReference type="EMBL" id="JAULSV010000004">
    <property type="protein sequence ID" value="KAK0646736.1"/>
    <property type="molecule type" value="Genomic_DNA"/>
</dbReference>
<feature type="active site" evidence="11">
    <location>
        <position position="185"/>
    </location>
</feature>
<evidence type="ECO:0000256" key="10">
    <source>
        <dbReference type="ARBA" id="ARBA00034045"/>
    </source>
</evidence>
<evidence type="ECO:0000313" key="15">
    <source>
        <dbReference type="Proteomes" id="UP001174936"/>
    </source>
</evidence>
<dbReference type="SMART" id="SM01110">
    <property type="entry name" value="Cutinase"/>
    <property type="match status" value="1"/>
</dbReference>
<dbReference type="SUPFAM" id="SSF53474">
    <property type="entry name" value="alpha/beta-Hydrolases"/>
    <property type="match status" value="1"/>
</dbReference>